<keyword evidence="5 13" id="KW-0813">Transport</keyword>
<protein>
    <recommendedName>
        <fullName evidence="4 13">NADH-ubiquinone oxidoreductase chain 3</fullName>
        <ecNumber evidence="3 13">7.1.1.2</ecNumber>
    </recommendedName>
</protein>
<evidence type="ECO:0000256" key="4">
    <source>
        <dbReference type="ARBA" id="ARBA00021007"/>
    </source>
</evidence>
<dbReference type="RefSeq" id="YP_010127279.1">
    <property type="nucleotide sequence ID" value="NC_056275.1"/>
</dbReference>
<dbReference type="GO" id="GO:0016651">
    <property type="term" value="F:oxidoreductase activity, acting on NAD(P)H"/>
    <property type="evidence" value="ECO:0007669"/>
    <property type="project" value="InterPro"/>
</dbReference>
<evidence type="ECO:0000256" key="3">
    <source>
        <dbReference type="ARBA" id="ARBA00012944"/>
    </source>
</evidence>
<comment type="similarity">
    <text evidence="2 13">Belongs to the complex I subunit 3 family.</text>
</comment>
<reference evidence="14" key="1">
    <citation type="submission" date="2020-04" db="EMBL/GenBank/DDBJ databases">
        <authorList>
            <person name="Stolarski J."/>
            <person name="Coronado I."/>
            <person name="Murphy J.K."/>
            <person name="Kitahara M.V."/>
            <person name="Janiszewska K."/>
            <person name="Mazur M."/>
            <person name="Gothmann A.M."/>
            <person name="Bovier A.S."/>
            <person name="Marin-Carbonne J."/>
            <person name="Quatrinni A.M."/>
            <person name="McFadden C."/>
            <person name="Higgins J.A."/>
            <person name="Robinson L.F."/>
            <person name="Taylor M."/>
            <person name="Meibom A."/>
        </authorList>
    </citation>
    <scope>NUCLEOTIDE SEQUENCE</scope>
</reference>
<dbReference type="PANTHER" id="PTHR11058:SF9">
    <property type="entry name" value="NADH-UBIQUINONE OXIDOREDUCTASE CHAIN 3"/>
    <property type="match status" value="1"/>
</dbReference>
<evidence type="ECO:0000256" key="11">
    <source>
        <dbReference type="ARBA" id="ARBA00023136"/>
    </source>
</evidence>
<dbReference type="EMBL" id="MT409109">
    <property type="protein sequence ID" value="QPO84683.1"/>
    <property type="molecule type" value="Genomic_DNA"/>
</dbReference>
<dbReference type="Pfam" id="PF00507">
    <property type="entry name" value="Oxidored_q4"/>
    <property type="match status" value="1"/>
</dbReference>
<keyword evidence="13" id="KW-0249">Electron transport</keyword>
<keyword evidence="11 13" id="KW-0472">Membrane</keyword>
<sequence>MQADYFSLFILLSFSAFLSIIFFFASYFFGEKKPDREKISSYECGFLPFGAPGSPFSVRFFLIGILFLVFDLEISYLFPWCVLYNQISPFAYWGMIGFLGVLVLGLVYEWLKGALEWE</sequence>
<dbReference type="GO" id="GO:0031966">
    <property type="term" value="C:mitochondrial membrane"/>
    <property type="evidence" value="ECO:0007669"/>
    <property type="project" value="UniProtKB-SubCell"/>
</dbReference>
<keyword evidence="13" id="KW-0679">Respiratory chain</keyword>
<feature type="transmembrane region" description="Helical" evidence="13">
    <location>
        <begin position="90"/>
        <end position="111"/>
    </location>
</feature>
<dbReference type="EC" id="7.1.1.2" evidence="3 13"/>
<dbReference type="Gene3D" id="1.20.58.1610">
    <property type="entry name" value="NADH:ubiquinone/plastoquinone oxidoreductase, chain 3"/>
    <property type="match status" value="1"/>
</dbReference>
<evidence type="ECO:0000313" key="14">
    <source>
        <dbReference type="EMBL" id="QPO84683.1"/>
    </source>
</evidence>
<dbReference type="PANTHER" id="PTHR11058">
    <property type="entry name" value="NADH-UBIQUINONE OXIDOREDUCTASE CHAIN 3"/>
    <property type="match status" value="1"/>
</dbReference>
<dbReference type="InterPro" id="IPR023043">
    <property type="entry name" value="NAD(P)H_OxRDtase_bac/plastid"/>
</dbReference>
<dbReference type="FunFam" id="1.20.58.1610:FF:000004">
    <property type="entry name" value="NADH-quinone oxidoreductase subunit A"/>
    <property type="match status" value="1"/>
</dbReference>
<evidence type="ECO:0000256" key="5">
    <source>
        <dbReference type="ARBA" id="ARBA00022448"/>
    </source>
</evidence>
<evidence type="ECO:0000256" key="6">
    <source>
        <dbReference type="ARBA" id="ARBA00022692"/>
    </source>
</evidence>
<comment type="catalytic activity">
    <reaction evidence="12 13">
        <text>a ubiquinone + NADH + 5 H(+)(in) = a ubiquinol + NAD(+) + 4 H(+)(out)</text>
        <dbReference type="Rhea" id="RHEA:29091"/>
        <dbReference type="Rhea" id="RHEA-COMP:9565"/>
        <dbReference type="Rhea" id="RHEA-COMP:9566"/>
        <dbReference type="ChEBI" id="CHEBI:15378"/>
        <dbReference type="ChEBI" id="CHEBI:16389"/>
        <dbReference type="ChEBI" id="CHEBI:17976"/>
        <dbReference type="ChEBI" id="CHEBI:57540"/>
        <dbReference type="ChEBI" id="CHEBI:57945"/>
        <dbReference type="EC" id="7.1.1.2"/>
    </reaction>
</comment>
<accession>A0A7T1S059</accession>
<dbReference type="AlphaFoldDB" id="A0A7T1S059"/>
<evidence type="ECO:0000256" key="2">
    <source>
        <dbReference type="ARBA" id="ARBA00008472"/>
    </source>
</evidence>
<feature type="transmembrane region" description="Helical" evidence="13">
    <location>
        <begin position="60"/>
        <end position="78"/>
    </location>
</feature>
<dbReference type="GeneID" id="65333486"/>
<keyword evidence="9 13" id="KW-0520">NAD</keyword>
<comment type="subcellular location">
    <subcellularLocation>
        <location evidence="1">Membrane</location>
        <topology evidence="1">Multi-pass membrane protein</topology>
    </subcellularLocation>
    <subcellularLocation>
        <location evidence="13">Mitochondrion membrane</location>
        <topology evidence="13">Multi-pass membrane protein</topology>
    </subcellularLocation>
</comment>
<feature type="transmembrane region" description="Helical" evidence="13">
    <location>
        <begin position="6"/>
        <end position="29"/>
    </location>
</feature>
<evidence type="ECO:0000256" key="7">
    <source>
        <dbReference type="ARBA" id="ARBA00022967"/>
    </source>
</evidence>
<evidence type="ECO:0000256" key="10">
    <source>
        <dbReference type="ARBA" id="ARBA00023075"/>
    </source>
</evidence>
<dbReference type="GO" id="GO:0030964">
    <property type="term" value="C:NADH dehydrogenase complex"/>
    <property type="evidence" value="ECO:0007669"/>
    <property type="project" value="TreeGrafter"/>
</dbReference>
<proteinExistence type="inferred from homology"/>
<dbReference type="HAMAP" id="MF_01394">
    <property type="entry name" value="NDH1_NuoA"/>
    <property type="match status" value="1"/>
</dbReference>
<evidence type="ECO:0000256" key="1">
    <source>
        <dbReference type="ARBA" id="ARBA00004141"/>
    </source>
</evidence>
<keyword evidence="7 13" id="KW-1278">Translocase</keyword>
<comment type="function">
    <text evidence="13">Core subunit of the mitochondrial membrane respiratory chain NADH dehydrogenase (Complex I) which catalyzes electron transfer from NADH through the respiratory chain, using ubiquinone as an electron acceptor. Essential for the catalytic activity of complex I.</text>
</comment>
<evidence type="ECO:0000256" key="12">
    <source>
        <dbReference type="ARBA" id="ARBA00049551"/>
    </source>
</evidence>
<evidence type="ECO:0000256" key="9">
    <source>
        <dbReference type="ARBA" id="ARBA00023027"/>
    </source>
</evidence>
<name>A0A7T1S059_9CNID</name>
<dbReference type="InterPro" id="IPR000440">
    <property type="entry name" value="NADH_UbQ/plastoQ_OxRdtase_su3"/>
</dbReference>
<dbReference type="InterPro" id="IPR038430">
    <property type="entry name" value="NDAH_ubi_oxred_su3_sf"/>
</dbReference>
<dbReference type="CTD" id="4537"/>
<geneLocation type="mitochondrion" evidence="14"/>
<organism evidence="14">
    <name type="scientific">Paraconotrochus antarcticus</name>
    <dbReference type="NCBI Taxonomy" id="2666516"/>
    <lineage>
        <taxon>Eukaryota</taxon>
        <taxon>Metazoa</taxon>
        <taxon>Cnidaria</taxon>
        <taxon>Anthozoa</taxon>
        <taxon>Hexacorallia</taxon>
        <taxon>Scleractinia</taxon>
        <taxon>Caryophylliina</taxon>
        <taxon>Caryophylliidae</taxon>
        <taxon>Paraconotrochus</taxon>
    </lineage>
</organism>
<evidence type="ECO:0000256" key="13">
    <source>
        <dbReference type="RuleBase" id="RU003640"/>
    </source>
</evidence>
<gene>
    <name evidence="14" type="primary">ND3</name>
</gene>
<evidence type="ECO:0000256" key="8">
    <source>
        <dbReference type="ARBA" id="ARBA00022989"/>
    </source>
</evidence>
<keyword evidence="8 13" id="KW-1133">Transmembrane helix</keyword>
<keyword evidence="10 13" id="KW-0830">Ubiquinone</keyword>
<keyword evidence="13 14" id="KW-0496">Mitochondrion</keyword>
<dbReference type="GO" id="GO:0008137">
    <property type="term" value="F:NADH dehydrogenase (ubiquinone) activity"/>
    <property type="evidence" value="ECO:0007669"/>
    <property type="project" value="UniProtKB-UniRule"/>
</dbReference>
<keyword evidence="6 13" id="KW-0812">Transmembrane</keyword>